<organism evidence="1 2">
    <name type="scientific">Bauhinia variegata</name>
    <name type="common">Purple orchid tree</name>
    <name type="synonym">Phanera variegata</name>
    <dbReference type="NCBI Taxonomy" id="167791"/>
    <lineage>
        <taxon>Eukaryota</taxon>
        <taxon>Viridiplantae</taxon>
        <taxon>Streptophyta</taxon>
        <taxon>Embryophyta</taxon>
        <taxon>Tracheophyta</taxon>
        <taxon>Spermatophyta</taxon>
        <taxon>Magnoliopsida</taxon>
        <taxon>eudicotyledons</taxon>
        <taxon>Gunneridae</taxon>
        <taxon>Pentapetalae</taxon>
        <taxon>rosids</taxon>
        <taxon>fabids</taxon>
        <taxon>Fabales</taxon>
        <taxon>Fabaceae</taxon>
        <taxon>Cercidoideae</taxon>
        <taxon>Cercideae</taxon>
        <taxon>Bauhiniinae</taxon>
        <taxon>Bauhinia</taxon>
    </lineage>
</organism>
<protein>
    <submittedName>
        <fullName evidence="1">Uncharacterized protein</fullName>
    </submittedName>
</protein>
<dbReference type="Proteomes" id="UP000828941">
    <property type="component" value="Chromosome 6"/>
</dbReference>
<name>A0ACB9NF90_BAUVA</name>
<evidence type="ECO:0000313" key="2">
    <source>
        <dbReference type="Proteomes" id="UP000828941"/>
    </source>
</evidence>
<evidence type="ECO:0000313" key="1">
    <source>
        <dbReference type="EMBL" id="KAI4334911.1"/>
    </source>
</evidence>
<accession>A0ACB9NF90</accession>
<gene>
    <name evidence="1" type="ORF">L6164_013613</name>
</gene>
<keyword evidence="2" id="KW-1185">Reference proteome</keyword>
<dbReference type="EMBL" id="CM039431">
    <property type="protein sequence ID" value="KAI4334911.1"/>
    <property type="molecule type" value="Genomic_DNA"/>
</dbReference>
<reference evidence="1 2" key="1">
    <citation type="journal article" date="2022" name="DNA Res.">
        <title>Chromosomal-level genome assembly of the orchid tree Bauhinia variegata (Leguminosae; Cercidoideae) supports the allotetraploid origin hypothesis of Bauhinia.</title>
        <authorList>
            <person name="Zhong Y."/>
            <person name="Chen Y."/>
            <person name="Zheng D."/>
            <person name="Pang J."/>
            <person name="Liu Y."/>
            <person name="Luo S."/>
            <person name="Meng S."/>
            <person name="Qian L."/>
            <person name="Wei D."/>
            <person name="Dai S."/>
            <person name="Zhou R."/>
        </authorList>
    </citation>
    <scope>NUCLEOTIDE SEQUENCE [LARGE SCALE GENOMIC DNA]</scope>
    <source>
        <strain evidence="1">BV-YZ2020</strain>
    </source>
</reference>
<comment type="caution">
    <text evidence="1">The sequence shown here is derived from an EMBL/GenBank/DDBJ whole genome shotgun (WGS) entry which is preliminary data.</text>
</comment>
<proteinExistence type="predicted"/>
<sequence>MGVFTFSYESTSSIPPARLFKALVLDADNLIPKVAPQAIESTQIVEGDGGAGTIKKVTFGQGSPYKNVTHKVEALDKENLILSYSVIESDAFKDKLEKITYEIKLVASGAGTVIKSVSHYYTKGDFEIKEEDANANKEKAGGLLKAVEAYLLANPDAYN</sequence>